<keyword evidence="10" id="KW-1185">Reference proteome</keyword>
<dbReference type="InterPro" id="IPR036259">
    <property type="entry name" value="MFS_trans_sf"/>
</dbReference>
<feature type="transmembrane region" description="Helical" evidence="7">
    <location>
        <begin position="29"/>
        <end position="48"/>
    </location>
</feature>
<evidence type="ECO:0000313" key="9">
    <source>
        <dbReference type="EMBL" id="CUH74978.1"/>
    </source>
</evidence>
<feature type="transmembrane region" description="Helical" evidence="7">
    <location>
        <begin position="190"/>
        <end position="209"/>
    </location>
</feature>
<reference evidence="9 10" key="1">
    <citation type="submission" date="2015-09" db="EMBL/GenBank/DDBJ databases">
        <authorList>
            <consortium name="Swine Surveillance"/>
        </authorList>
    </citation>
    <scope>NUCLEOTIDE SEQUENCE [LARGE SCALE GENOMIC DNA]</scope>
    <source>
        <strain evidence="9 10">CECT 7557</strain>
    </source>
</reference>
<feature type="transmembrane region" description="Helical" evidence="7">
    <location>
        <begin position="278"/>
        <end position="300"/>
    </location>
</feature>
<dbReference type="GO" id="GO:0005886">
    <property type="term" value="C:plasma membrane"/>
    <property type="evidence" value="ECO:0007669"/>
    <property type="project" value="UniProtKB-SubCell"/>
</dbReference>
<dbReference type="PANTHER" id="PTHR43045:SF2">
    <property type="entry name" value="INNER MEMBRANE METABOLITE TRANSPORT PROTEIN YHJE"/>
    <property type="match status" value="1"/>
</dbReference>
<accession>A0A0P1GH47</accession>
<comment type="subcellular location">
    <subcellularLocation>
        <location evidence="1">Cell membrane</location>
        <topology evidence="1">Multi-pass membrane protein</topology>
    </subcellularLocation>
</comment>
<dbReference type="InterPro" id="IPR011701">
    <property type="entry name" value="MFS"/>
</dbReference>
<dbReference type="GO" id="GO:0022857">
    <property type="term" value="F:transmembrane transporter activity"/>
    <property type="evidence" value="ECO:0007669"/>
    <property type="project" value="InterPro"/>
</dbReference>
<keyword evidence="2" id="KW-0813">Transport</keyword>
<gene>
    <name evidence="9" type="primary">yhjE</name>
    <name evidence="9" type="ORF">TRM7557_00176</name>
</gene>
<dbReference type="InterPro" id="IPR020846">
    <property type="entry name" value="MFS_dom"/>
</dbReference>
<evidence type="ECO:0000256" key="4">
    <source>
        <dbReference type="ARBA" id="ARBA00022692"/>
    </source>
</evidence>
<dbReference type="PANTHER" id="PTHR43045">
    <property type="entry name" value="SHIKIMATE TRANSPORTER"/>
    <property type="match status" value="1"/>
</dbReference>
<feature type="transmembrane region" description="Helical" evidence="7">
    <location>
        <begin position="307"/>
        <end position="326"/>
    </location>
</feature>
<sequence>MATTDTNFQQSVTIDDVITTVVMARVTDFFGFFVYAIASALVFPAVFFPHLDPVAGTLWSFALFSLAFLARPIASLMGRSIQTKIGRPGKITLALMVLGVSTVAIGLLPGYDQIGILAPISLAALRFVQGLGLGGAWDGITLQLKNAAPKGREGIYGMVPQLGGPIGFCVAAALFYVLSGFLTEEEFLGYGWRFAFFAVMAVNVVALFARLRLLTTNFGNSDETLLKSAPLPKLLRSEGDTIVLSALLPLASYALFHMVTVFPLSYTLLLSDNSVTDILLFELLGGTLAIGAVMLSGVLADRFSRRVVTWVSCGLVVLLSFSIGMLETSPALYIIFGLAVLGFSYGQSSAIVPDRFAPEFRYSGSALATNLSWILGAAFAPLVGLFLAWAFGLWAAALYLLSAVVVTMVALYLLQQKLDRKWAKNK</sequence>
<keyword evidence="5 7" id="KW-1133">Transmembrane helix</keyword>
<dbReference type="Gene3D" id="1.20.1250.20">
    <property type="entry name" value="MFS general substrate transporter like domains"/>
    <property type="match status" value="2"/>
</dbReference>
<evidence type="ECO:0000313" key="10">
    <source>
        <dbReference type="Proteomes" id="UP000052022"/>
    </source>
</evidence>
<dbReference type="Proteomes" id="UP000052022">
    <property type="component" value="Unassembled WGS sequence"/>
</dbReference>
<dbReference type="Pfam" id="PF07690">
    <property type="entry name" value="MFS_1"/>
    <property type="match status" value="1"/>
</dbReference>
<dbReference type="AlphaFoldDB" id="A0A0P1GH47"/>
<dbReference type="SUPFAM" id="SSF103473">
    <property type="entry name" value="MFS general substrate transporter"/>
    <property type="match status" value="1"/>
</dbReference>
<feature type="transmembrane region" description="Helical" evidence="7">
    <location>
        <begin position="373"/>
        <end position="391"/>
    </location>
</feature>
<evidence type="ECO:0000256" key="3">
    <source>
        <dbReference type="ARBA" id="ARBA00022475"/>
    </source>
</evidence>
<feature type="transmembrane region" description="Helical" evidence="7">
    <location>
        <begin position="114"/>
        <end position="134"/>
    </location>
</feature>
<evidence type="ECO:0000259" key="8">
    <source>
        <dbReference type="PROSITE" id="PS50850"/>
    </source>
</evidence>
<feature type="transmembrane region" description="Helical" evidence="7">
    <location>
        <begin position="91"/>
        <end position="108"/>
    </location>
</feature>
<organism evidence="9 10">
    <name type="scientific">Tritonibacter multivorans</name>
    <dbReference type="NCBI Taxonomy" id="928856"/>
    <lineage>
        <taxon>Bacteria</taxon>
        <taxon>Pseudomonadati</taxon>
        <taxon>Pseudomonadota</taxon>
        <taxon>Alphaproteobacteria</taxon>
        <taxon>Rhodobacterales</taxon>
        <taxon>Paracoccaceae</taxon>
        <taxon>Tritonibacter</taxon>
    </lineage>
</organism>
<feature type="domain" description="Major facilitator superfamily (MFS) profile" evidence="8">
    <location>
        <begin position="17"/>
        <end position="419"/>
    </location>
</feature>
<name>A0A0P1GH47_9RHOB</name>
<keyword evidence="6 7" id="KW-0472">Membrane</keyword>
<feature type="transmembrane region" description="Helical" evidence="7">
    <location>
        <begin position="242"/>
        <end position="266"/>
    </location>
</feature>
<evidence type="ECO:0000256" key="6">
    <source>
        <dbReference type="ARBA" id="ARBA00023136"/>
    </source>
</evidence>
<feature type="transmembrane region" description="Helical" evidence="7">
    <location>
        <begin position="54"/>
        <end position="70"/>
    </location>
</feature>
<evidence type="ECO:0000256" key="5">
    <source>
        <dbReference type="ARBA" id="ARBA00022989"/>
    </source>
</evidence>
<evidence type="ECO:0000256" key="1">
    <source>
        <dbReference type="ARBA" id="ARBA00004651"/>
    </source>
</evidence>
<evidence type="ECO:0000256" key="7">
    <source>
        <dbReference type="SAM" id="Phobius"/>
    </source>
</evidence>
<dbReference type="OrthoDB" id="9783227at2"/>
<keyword evidence="4 7" id="KW-0812">Transmembrane</keyword>
<feature type="transmembrane region" description="Helical" evidence="7">
    <location>
        <begin position="397"/>
        <end position="414"/>
    </location>
</feature>
<protein>
    <submittedName>
        <fullName evidence="9">Inner membrane metabolite transport protein YhjE</fullName>
    </submittedName>
</protein>
<feature type="transmembrane region" description="Helical" evidence="7">
    <location>
        <begin position="155"/>
        <end position="178"/>
    </location>
</feature>
<dbReference type="STRING" id="928856.SAMN04488049_11386"/>
<dbReference type="PROSITE" id="PS50850">
    <property type="entry name" value="MFS"/>
    <property type="match status" value="1"/>
</dbReference>
<feature type="transmembrane region" description="Helical" evidence="7">
    <location>
        <begin position="332"/>
        <end position="352"/>
    </location>
</feature>
<dbReference type="RefSeq" id="WP_058288332.1">
    <property type="nucleotide sequence ID" value="NZ_CYSD01000002.1"/>
</dbReference>
<evidence type="ECO:0000256" key="2">
    <source>
        <dbReference type="ARBA" id="ARBA00022448"/>
    </source>
</evidence>
<keyword evidence="3" id="KW-1003">Cell membrane</keyword>
<dbReference type="EMBL" id="CYSD01000002">
    <property type="protein sequence ID" value="CUH74978.1"/>
    <property type="molecule type" value="Genomic_DNA"/>
</dbReference>
<proteinExistence type="predicted"/>